<reference evidence="4 5" key="1">
    <citation type="submission" date="2022-08" db="EMBL/GenBank/DDBJ databases">
        <title>Paenibacillus endoradicis sp. nov., Paenibacillus radicibacter sp. nov and Paenibacillus pararadicis sp. nov., three cold-adapted plant growth-promoting bacteria isolated from root of Larix gmelinii in Great Khingan.</title>
        <authorList>
            <person name="Xue H."/>
        </authorList>
    </citation>
    <scope>NUCLEOTIDE SEQUENCE [LARGE SCALE GENOMIC DNA]</scope>
    <source>
        <strain evidence="4 5">N5-1-1-5</strain>
    </source>
</reference>
<dbReference type="InterPro" id="IPR015424">
    <property type="entry name" value="PyrdxlP-dep_Trfase"/>
</dbReference>
<dbReference type="SUPFAM" id="SSF53383">
    <property type="entry name" value="PLP-dependent transferases"/>
    <property type="match status" value="1"/>
</dbReference>
<proteinExistence type="inferred from homology"/>
<keyword evidence="5" id="KW-1185">Reference proteome</keyword>
<dbReference type="GO" id="GO:0008483">
    <property type="term" value="F:transaminase activity"/>
    <property type="evidence" value="ECO:0007669"/>
    <property type="project" value="UniProtKB-KW"/>
</dbReference>
<keyword evidence="4" id="KW-0808">Transferase</keyword>
<name>A0ABT1YRT2_9BACL</name>
<accession>A0ABT1YRT2</accession>
<dbReference type="Gene3D" id="3.40.640.10">
    <property type="entry name" value="Type I PLP-dependent aspartate aminotransferase-like (Major domain)"/>
    <property type="match status" value="1"/>
</dbReference>
<evidence type="ECO:0000256" key="3">
    <source>
        <dbReference type="RuleBase" id="RU004508"/>
    </source>
</evidence>
<dbReference type="PIRSF" id="PIRSF000390">
    <property type="entry name" value="PLP_StrS"/>
    <property type="match status" value="1"/>
</dbReference>
<sequence length="370" mass="41794">MFEIPFLKPKLVVKEDYMGYLKQIDDSRSYTNYGALNTWFEQRLIQELFEGQGSAVTVNNATTGLILAITQIKRPGKYALMPSFTFAATPLAAMWCGLEPYFIDVCEKDWCMNEELLEKEITRLGDGVAVVIPYAAFGTNLDISYYQALQDRGIPVVIDAAASVGSRLTTHFGQGFTGAVVFSFHATKGFGIGEGGLIYSSDKEMINRIRQASNFGFSEERESKQMGINGKLSEYAAAIGLATLDVFELKKQKREQVFEWYMEGLEHLGLLEQGWRLQEVRGSVAYSFLSLLCPEQFINSYFVQKLAAQGVQTRTYFAPSCHEQTLFKSYNRTSLHVTEQICRRIINLPLWEDMNQGHVQKIVRGLIYEG</sequence>
<evidence type="ECO:0000313" key="5">
    <source>
        <dbReference type="Proteomes" id="UP001300012"/>
    </source>
</evidence>
<keyword evidence="4" id="KW-0032">Aminotransferase</keyword>
<dbReference type="InterPro" id="IPR015421">
    <property type="entry name" value="PyrdxlP-dep_Trfase_major"/>
</dbReference>
<comment type="caution">
    <text evidence="4">The sequence shown here is derived from an EMBL/GenBank/DDBJ whole genome shotgun (WGS) entry which is preliminary data.</text>
</comment>
<protein>
    <submittedName>
        <fullName evidence="4">DegT/DnrJ/EryC1/StrS family aminotransferase</fullName>
    </submittedName>
</protein>
<dbReference type="RefSeq" id="WP_258216630.1">
    <property type="nucleotide sequence ID" value="NZ_JANQBD010000024.1"/>
</dbReference>
<organism evidence="4 5">
    <name type="scientific">Paenibacillus radicis</name>
    <name type="common">ex Xue et al. 2023</name>
    <dbReference type="NCBI Taxonomy" id="2972489"/>
    <lineage>
        <taxon>Bacteria</taxon>
        <taxon>Bacillati</taxon>
        <taxon>Bacillota</taxon>
        <taxon>Bacilli</taxon>
        <taxon>Bacillales</taxon>
        <taxon>Paenibacillaceae</taxon>
        <taxon>Paenibacillus</taxon>
    </lineage>
</organism>
<dbReference type="PANTHER" id="PTHR30244:SF9">
    <property type="entry name" value="PROTEIN RV3402C"/>
    <property type="match status" value="1"/>
</dbReference>
<evidence type="ECO:0000256" key="1">
    <source>
        <dbReference type="ARBA" id="ARBA00022898"/>
    </source>
</evidence>
<dbReference type="Proteomes" id="UP001300012">
    <property type="component" value="Unassembled WGS sequence"/>
</dbReference>
<dbReference type="InterPro" id="IPR000653">
    <property type="entry name" value="DegT/StrS_aminotransferase"/>
</dbReference>
<evidence type="ECO:0000256" key="2">
    <source>
        <dbReference type="ARBA" id="ARBA00037999"/>
    </source>
</evidence>
<evidence type="ECO:0000313" key="4">
    <source>
        <dbReference type="EMBL" id="MCR8635084.1"/>
    </source>
</evidence>
<dbReference type="Pfam" id="PF01041">
    <property type="entry name" value="DegT_DnrJ_EryC1"/>
    <property type="match status" value="1"/>
</dbReference>
<gene>
    <name evidence="4" type="ORF">NV381_28175</name>
</gene>
<dbReference type="EMBL" id="JANQBD010000024">
    <property type="protein sequence ID" value="MCR8635084.1"/>
    <property type="molecule type" value="Genomic_DNA"/>
</dbReference>
<keyword evidence="1 3" id="KW-0663">Pyridoxal phosphate</keyword>
<comment type="similarity">
    <text evidence="2 3">Belongs to the DegT/DnrJ/EryC1 family.</text>
</comment>
<dbReference type="PANTHER" id="PTHR30244">
    <property type="entry name" value="TRANSAMINASE"/>
    <property type="match status" value="1"/>
</dbReference>